<dbReference type="AlphaFoldDB" id="A0A6G4VK10"/>
<accession>A0A6G4VK10</accession>
<dbReference type="Proteomes" id="UP000472335">
    <property type="component" value="Unassembled WGS sequence"/>
</dbReference>
<sequence length="836" mass="93256">MAQTHEWMFYEVMWRGWAERARVPYPVPWWAQQAFRRWSDDFDAFTYDSKEAAFASNALYRYWHMVGVKDHHQEALIGQAGEIEPVYDKYCLSFFLHDPASGVVRLPQLPDGERTGTGVPPDRFRGTVEQRMEAPHLPVVLTTFRTREGVELVQRTFATATGDRQRDLVVTRVTVGSPGGRPREGLLCAAVMPAGPSGFQRHDRNGRQITDRRLTFLRHLPDEQRVETNSGWGPVFDTPPEQYGVYGNLDASLDPGSYLTHSAFHDLVTGGKLNGALEAQDQVAGLCSAVFAWPFRVVGGEVFEIDVRLPVDVYSGAADLAELKGTPADELESANRDFWTAKLLGQGLQPQLPRPVAHLTDLFRQARSQLLILSDHGEIHPGPTVYDSFWIRDSSVEATACSLVGDSALAEHQLGTHYPLKFNRGTGRIGPCAEYGFYGGPHEKDDREWDSNGQALWAIGRFDRTSGRGAAFGEKLYVPYVRDAARWLRDNRDAHGLLHAGWSAEHLGERDKPHYWDDLWGLAGLYEAARLGERIGAPEVPELWAAFDDLKRATADSIRWVLGEQRARGAWETYIPTGPADVGRLDSTMIGTAAYFHPLRLHMGNKLGEDIDRAARCTLDTMYAHFVTGGYRHEAAWNAYGPYLTMQLAHAYLLAGDPARMDALLGWTVGAGFPRTADRAAALGAWNEQHAFPIASDFAEVPYPRWYMGDIPHGWAAAEYLLLIRDILFFEADEDRDPHVYIAPGVRPHWVPEGERIAVDAAPTLFGAPFGYRLLHDSAGRTVTVDITQAPEQVRFVYPCRFGRVRAASAEGRALTVTGQDVQVPAGTRQFTVAYE</sequence>
<reference evidence="1 2" key="1">
    <citation type="submission" date="2020-02" db="EMBL/GenBank/DDBJ databases">
        <title>Whole-genome analyses of novel actinobacteria.</title>
        <authorList>
            <person name="Sahin N."/>
            <person name="Gencbay T."/>
        </authorList>
    </citation>
    <scope>NUCLEOTIDE SEQUENCE [LARGE SCALE GENOMIC DNA]</scope>
    <source>
        <strain evidence="1 2">HC44</strain>
    </source>
</reference>
<dbReference type="InterPro" id="IPR008928">
    <property type="entry name" value="6-hairpin_glycosidase_sf"/>
</dbReference>
<evidence type="ECO:0000313" key="1">
    <source>
        <dbReference type="EMBL" id="NGO14508.1"/>
    </source>
</evidence>
<name>A0A6G4VK10_9ACTN</name>
<dbReference type="SUPFAM" id="SSF48208">
    <property type="entry name" value="Six-hairpin glycosidases"/>
    <property type="match status" value="1"/>
</dbReference>
<protein>
    <submittedName>
        <fullName evidence="1">Uncharacterized protein</fullName>
    </submittedName>
</protein>
<organism evidence="1 2">
    <name type="scientific">Streptomyces scabichelini</name>
    <dbReference type="NCBI Taxonomy" id="2711217"/>
    <lineage>
        <taxon>Bacteria</taxon>
        <taxon>Bacillati</taxon>
        <taxon>Actinomycetota</taxon>
        <taxon>Actinomycetes</taxon>
        <taxon>Kitasatosporales</taxon>
        <taxon>Streptomycetaceae</taxon>
        <taxon>Streptomyces</taxon>
    </lineage>
</organism>
<dbReference type="InterPro" id="IPR012341">
    <property type="entry name" value="6hp_glycosidase-like_sf"/>
</dbReference>
<proteinExistence type="predicted"/>
<dbReference type="Gene3D" id="1.50.10.10">
    <property type="match status" value="1"/>
</dbReference>
<dbReference type="EMBL" id="JAAKZY010000265">
    <property type="protein sequence ID" value="NGO14508.1"/>
    <property type="molecule type" value="Genomic_DNA"/>
</dbReference>
<keyword evidence="2" id="KW-1185">Reference proteome</keyword>
<gene>
    <name evidence="1" type="ORF">G5C60_44695</name>
</gene>
<evidence type="ECO:0000313" key="2">
    <source>
        <dbReference type="Proteomes" id="UP000472335"/>
    </source>
</evidence>
<dbReference type="GO" id="GO:0005975">
    <property type="term" value="P:carbohydrate metabolic process"/>
    <property type="evidence" value="ECO:0007669"/>
    <property type="project" value="InterPro"/>
</dbReference>
<comment type="caution">
    <text evidence="1">The sequence shown here is derived from an EMBL/GenBank/DDBJ whole genome shotgun (WGS) entry which is preliminary data.</text>
</comment>
<dbReference type="RefSeq" id="WP_165268954.1">
    <property type="nucleotide sequence ID" value="NZ_JAAKZY010000265.1"/>
</dbReference>